<dbReference type="EMBL" id="PHWZ01000556">
    <property type="protein sequence ID" value="TEY36329.1"/>
    <property type="molecule type" value="Genomic_DNA"/>
</dbReference>
<dbReference type="OrthoDB" id="5318346at2759"/>
<evidence type="ECO:0000313" key="4">
    <source>
        <dbReference type="Proteomes" id="UP000297299"/>
    </source>
</evidence>
<feature type="region of interest" description="Disordered" evidence="1">
    <location>
        <begin position="1"/>
        <end position="61"/>
    </location>
</feature>
<dbReference type="PANTHER" id="PTHR42080">
    <property type="entry name" value="SRR1 DOMAIN-CONTAINING PROTEIN"/>
    <property type="match status" value="1"/>
</dbReference>
<evidence type="ECO:0000259" key="2">
    <source>
        <dbReference type="Pfam" id="PF07985"/>
    </source>
</evidence>
<comment type="caution">
    <text evidence="3">The sequence shown here is derived from an EMBL/GenBank/DDBJ whole genome shotgun (WGS) entry which is preliminary data.</text>
</comment>
<name>A0A4Y8CM38_9HELO</name>
<gene>
    <name evidence="3" type="ORF">BOTCAL_0558g00070</name>
</gene>
<dbReference type="AlphaFoldDB" id="A0A4Y8CM38"/>
<evidence type="ECO:0000256" key="1">
    <source>
        <dbReference type="SAM" id="MobiDB-lite"/>
    </source>
</evidence>
<sequence>MTSLNVTESNSMEIKPVSPTPITTSTENSRKSDDSNTDTNEVASTPSDTITSPKDNSKATNMEIRKITTSLTPPIDPPFTPPTVPCDVGDIIPYNKKWMTLKNDGQWHETKGPGKFEMKFCGYEDADFIRCNEHWYGYRKQLKISECYSGYQRQEEKLDVEFEKYKIQHENEKILERLSETMKEGKVIQLEDEVKLKKIFDEYSAMTKTGTSIQHEDVRILKGLLEKAKKSKAKPKNVVCFALGSFERCGDNTASFEQLAVLMKFMELLEIPSTARKVIQDPNFSPGDKRFLARLGFEAVNDPEGFEAINEESFVFQVGGYNFINQRMMDGPWPTVLIGGNHSMILENRSKIIQGIRNWRRGEGRPPMDDWWDGKKKFVAIRKTYDYEDIPTINSIGTGMVDTRFFWRKEVVGGMFQWLIDFWRLVRSLFSERDFDRYHTASDME</sequence>
<keyword evidence="4" id="KW-1185">Reference proteome</keyword>
<dbReference type="InterPro" id="IPR012942">
    <property type="entry name" value="SRR1-like"/>
</dbReference>
<feature type="compositionally biased region" description="Polar residues" evidence="1">
    <location>
        <begin position="37"/>
        <end position="60"/>
    </location>
</feature>
<evidence type="ECO:0000313" key="3">
    <source>
        <dbReference type="EMBL" id="TEY36329.1"/>
    </source>
</evidence>
<organism evidence="3 4">
    <name type="scientific">Botryotinia calthae</name>
    <dbReference type="NCBI Taxonomy" id="38488"/>
    <lineage>
        <taxon>Eukaryota</taxon>
        <taxon>Fungi</taxon>
        <taxon>Dikarya</taxon>
        <taxon>Ascomycota</taxon>
        <taxon>Pezizomycotina</taxon>
        <taxon>Leotiomycetes</taxon>
        <taxon>Helotiales</taxon>
        <taxon>Sclerotiniaceae</taxon>
        <taxon>Botryotinia</taxon>
    </lineage>
</organism>
<dbReference type="PANTHER" id="PTHR42080:SF1">
    <property type="entry name" value="SRR1-LIKE DOMAIN-CONTAINING PROTEIN"/>
    <property type="match status" value="1"/>
</dbReference>
<proteinExistence type="predicted"/>
<dbReference type="STRING" id="38488.A0A4Y8CM38"/>
<dbReference type="Proteomes" id="UP000297299">
    <property type="component" value="Unassembled WGS sequence"/>
</dbReference>
<accession>A0A4Y8CM38</accession>
<feature type="compositionally biased region" description="Polar residues" evidence="1">
    <location>
        <begin position="1"/>
        <end position="12"/>
    </location>
</feature>
<feature type="domain" description="SRR1-like" evidence="2">
    <location>
        <begin position="223"/>
        <end position="349"/>
    </location>
</feature>
<reference evidence="3 4" key="1">
    <citation type="submission" date="2017-11" db="EMBL/GenBank/DDBJ databases">
        <title>Comparative genomics of Botrytis spp.</title>
        <authorList>
            <person name="Valero-Jimenez C.A."/>
            <person name="Tapia P."/>
            <person name="Veloso J."/>
            <person name="Silva-Moreno E."/>
            <person name="Staats M."/>
            <person name="Valdes J.H."/>
            <person name="Van Kan J.A.L."/>
        </authorList>
    </citation>
    <scope>NUCLEOTIDE SEQUENCE [LARGE SCALE GENOMIC DNA]</scope>
    <source>
        <strain evidence="3 4">MUCL2830</strain>
    </source>
</reference>
<protein>
    <recommendedName>
        <fullName evidence="2">SRR1-like domain-containing protein</fullName>
    </recommendedName>
</protein>
<dbReference type="Pfam" id="PF07985">
    <property type="entry name" value="SRR1"/>
    <property type="match status" value="1"/>
</dbReference>